<dbReference type="AlphaFoldDB" id="A0A2G5UJ91"/>
<keyword evidence="3" id="KW-1185">Reference proteome</keyword>
<dbReference type="PROSITE" id="PS50181">
    <property type="entry name" value="FBOX"/>
    <property type="match status" value="1"/>
</dbReference>
<dbReference type="Pfam" id="PF00646">
    <property type="entry name" value="F-box"/>
    <property type="match status" value="1"/>
</dbReference>
<proteinExistence type="predicted"/>
<dbReference type="InterPro" id="IPR053222">
    <property type="entry name" value="Zygotic_Embryogenesis-Asso"/>
</dbReference>
<accession>A0A2G5UJ91</accession>
<dbReference type="InterPro" id="IPR012885">
    <property type="entry name" value="F-box_Sdz-33"/>
</dbReference>
<organism evidence="2 3">
    <name type="scientific">Caenorhabditis nigoni</name>
    <dbReference type="NCBI Taxonomy" id="1611254"/>
    <lineage>
        <taxon>Eukaryota</taxon>
        <taxon>Metazoa</taxon>
        <taxon>Ecdysozoa</taxon>
        <taxon>Nematoda</taxon>
        <taxon>Chromadorea</taxon>
        <taxon>Rhabditida</taxon>
        <taxon>Rhabditina</taxon>
        <taxon>Rhabditomorpha</taxon>
        <taxon>Rhabditoidea</taxon>
        <taxon>Rhabditidae</taxon>
        <taxon>Peloderinae</taxon>
        <taxon>Caenorhabditis</taxon>
    </lineage>
</organism>
<gene>
    <name evidence="2" type="primary">Cnig_chr_III.g11252</name>
    <name evidence="2" type="ORF">B9Z55_011252</name>
</gene>
<evidence type="ECO:0000313" key="2">
    <source>
        <dbReference type="EMBL" id="PIC39622.1"/>
    </source>
</evidence>
<dbReference type="Pfam" id="PF07735">
    <property type="entry name" value="FBA_2"/>
    <property type="match status" value="1"/>
</dbReference>
<name>A0A2G5UJ91_9PELO</name>
<protein>
    <recommendedName>
        <fullName evidence="1">F-box domain-containing protein</fullName>
    </recommendedName>
</protein>
<evidence type="ECO:0000259" key="1">
    <source>
        <dbReference type="PROSITE" id="PS50181"/>
    </source>
</evidence>
<reference evidence="3" key="1">
    <citation type="submission" date="2017-10" db="EMBL/GenBank/DDBJ databases">
        <title>Rapid genome shrinkage in a self-fertile nematode reveals novel sperm competition proteins.</title>
        <authorList>
            <person name="Yin D."/>
            <person name="Schwarz E.M."/>
            <person name="Thomas C.G."/>
            <person name="Felde R.L."/>
            <person name="Korf I.F."/>
            <person name="Cutter A.D."/>
            <person name="Schartner C.M."/>
            <person name="Ralston E.J."/>
            <person name="Meyer B.J."/>
            <person name="Haag E.S."/>
        </authorList>
    </citation>
    <scope>NUCLEOTIDE SEQUENCE [LARGE SCALE GENOMIC DNA]</scope>
    <source>
        <strain evidence="3">JU1422</strain>
    </source>
</reference>
<comment type="caution">
    <text evidence="2">The sequence shown here is derived from an EMBL/GenBank/DDBJ whole genome shotgun (WGS) entry which is preliminary data.</text>
</comment>
<dbReference type="EMBL" id="PDUG01000003">
    <property type="protein sequence ID" value="PIC39622.1"/>
    <property type="molecule type" value="Genomic_DNA"/>
</dbReference>
<feature type="domain" description="F-box" evidence="1">
    <location>
        <begin position="5"/>
        <end position="52"/>
    </location>
</feature>
<dbReference type="PANTHER" id="PTHR22899">
    <property type="entry name" value="CYCLIN-RELATED F-BOX FAMILY"/>
    <property type="match status" value="1"/>
</dbReference>
<dbReference type="PANTHER" id="PTHR22899:SF0">
    <property type="entry name" value="F-BOX ASSOCIATED DOMAIN-CONTAINING PROTEIN-RELATED"/>
    <property type="match status" value="1"/>
</dbReference>
<dbReference type="InterPro" id="IPR001810">
    <property type="entry name" value="F-box_dom"/>
</dbReference>
<dbReference type="Proteomes" id="UP000230233">
    <property type="component" value="Chromosome III"/>
</dbReference>
<sequence length="338" mass="39695">MTIQRFTFQRLPNDICSKVLKTMEHHEIIAYSLTSKKALSLVHSLGLSLDKAQINTGRPEINLDIGHNSVAFNWNMGDNEEEMTNLDDIPTSVDVSIREHGYLEEFRPVIEFTEYTWSNQGKSIGEWIKHICSTFRCEYYEAEFRIWRRRFDIQSLRNYFPKLRRALVYTFEEESSEQDIQSAQNVLKAFLPYMKDIVLHCVPLQDNLSIQHIGMTNLKEFRISNHRDLKLDDLLALNAERCTIVESQLSLRDLNRFIKLWTKGSYPKLKNFAVHGRNSADWNVLMKGLQPEEERRIQVDGAEKRKEYIIQNDYGIRARIKMFDDMPAHVSFELTVLI</sequence>
<evidence type="ECO:0000313" key="3">
    <source>
        <dbReference type="Proteomes" id="UP000230233"/>
    </source>
</evidence>